<dbReference type="PANTHER" id="PTHR43140">
    <property type="entry name" value="TYPE-1 RESTRICTION ENZYME ECOKI SPECIFICITY PROTEIN"/>
    <property type="match status" value="1"/>
</dbReference>
<dbReference type="SUPFAM" id="SSF116734">
    <property type="entry name" value="DNA methylase specificity domain"/>
    <property type="match status" value="2"/>
</dbReference>
<evidence type="ECO:0000313" key="7">
    <source>
        <dbReference type="EMBL" id="VGO18131.1"/>
    </source>
</evidence>
<dbReference type="RefSeq" id="WP_136059650.1">
    <property type="nucleotide sequence ID" value="NZ_CAAHFH010000001.1"/>
</dbReference>
<keyword evidence="4" id="KW-0175">Coiled coil</keyword>
<dbReference type="InterPro" id="IPR051212">
    <property type="entry name" value="Type-I_RE_S_subunit"/>
</dbReference>
<feature type="coiled-coil region" evidence="4">
    <location>
        <begin position="180"/>
        <end position="207"/>
    </location>
</feature>
<proteinExistence type="inferred from homology"/>
<evidence type="ECO:0000256" key="5">
    <source>
        <dbReference type="SAM" id="MobiDB-lite"/>
    </source>
</evidence>
<evidence type="ECO:0000256" key="4">
    <source>
        <dbReference type="SAM" id="Coils"/>
    </source>
</evidence>
<dbReference type="Gene3D" id="3.90.220.20">
    <property type="entry name" value="DNA methylase specificity domains"/>
    <property type="match status" value="2"/>
</dbReference>
<accession>A0A6C2UFD1</accession>
<dbReference type="InterPro" id="IPR000055">
    <property type="entry name" value="Restrct_endonuc_typeI_TRD"/>
</dbReference>
<feature type="domain" description="Type I restriction modification DNA specificity" evidence="6">
    <location>
        <begin position="28"/>
        <end position="191"/>
    </location>
</feature>
<gene>
    <name evidence="7" type="primary">hsdS</name>
    <name evidence="7" type="ORF">SCARR_00182</name>
</gene>
<evidence type="ECO:0000256" key="1">
    <source>
        <dbReference type="ARBA" id="ARBA00010923"/>
    </source>
</evidence>
<evidence type="ECO:0000256" key="2">
    <source>
        <dbReference type="ARBA" id="ARBA00022747"/>
    </source>
</evidence>
<dbReference type="EMBL" id="CAAHFH010000001">
    <property type="protein sequence ID" value="VGO18131.1"/>
    <property type="molecule type" value="Genomic_DNA"/>
</dbReference>
<organism evidence="7 8">
    <name type="scientific">Pontiella sulfatireligans</name>
    <dbReference type="NCBI Taxonomy" id="2750658"/>
    <lineage>
        <taxon>Bacteria</taxon>
        <taxon>Pseudomonadati</taxon>
        <taxon>Kiritimatiellota</taxon>
        <taxon>Kiritimatiellia</taxon>
        <taxon>Kiritimatiellales</taxon>
        <taxon>Pontiellaceae</taxon>
        <taxon>Pontiella</taxon>
    </lineage>
</organism>
<dbReference type="PANTHER" id="PTHR43140:SF1">
    <property type="entry name" value="TYPE I RESTRICTION ENZYME ECOKI SPECIFICITY SUBUNIT"/>
    <property type="match status" value="1"/>
</dbReference>
<reference evidence="7 8" key="1">
    <citation type="submission" date="2019-04" db="EMBL/GenBank/DDBJ databases">
        <authorList>
            <person name="Van Vliet M D."/>
        </authorList>
    </citation>
    <scope>NUCLEOTIDE SEQUENCE [LARGE SCALE GENOMIC DNA]</scope>
    <source>
        <strain evidence="7 8">F21</strain>
    </source>
</reference>
<feature type="domain" description="Type I restriction modification DNA specificity" evidence="6">
    <location>
        <begin position="268"/>
        <end position="388"/>
    </location>
</feature>
<dbReference type="GO" id="GO:0003677">
    <property type="term" value="F:DNA binding"/>
    <property type="evidence" value="ECO:0007669"/>
    <property type="project" value="UniProtKB-KW"/>
</dbReference>
<evidence type="ECO:0000313" key="8">
    <source>
        <dbReference type="Proteomes" id="UP000346198"/>
    </source>
</evidence>
<name>A0A6C2UFD1_9BACT</name>
<feature type="region of interest" description="Disordered" evidence="5">
    <location>
        <begin position="1"/>
        <end position="22"/>
    </location>
</feature>
<protein>
    <submittedName>
        <fullName evidence="7">Type-1 restriction enzyme EcoKI specificity protein</fullName>
    </submittedName>
</protein>
<sequence>MTKTNTLPDRGKNTPKSFQPLETADRLPKGWKRVRLGDMCRFINGKAFKPYEWDTEGLPIIRIQNLNNPKATYNYWSGALDRQVVVNKGDVLFAWSGTPGTSFGAHIWAGEDGVLNQHIFKVLINTDVMTAEWFFSAVNNALEEIISKAHGGVGLRHVNKSEVEALEIPLPPLTEQQRIAGVLKEQMAAMEKARAAAEAQFEAARAMPAAYLREVFESEEAKGWKDVTLDEAARLLPSKSIASDGDAEVNAVTSACLTESGFDPAGIKVARMRSSSVPLCILEDNEILIARSNTPELVGRVSVYKGEPKGIVAADLTIRIMASDATSPDYLSMYLSYLYLTGYWRDHAGGSSSTMKKITRTQISALEIPLPDHSRQKIIADVLFAKIESARITLAIVQKELDAINALPGAILRKAFNGEL</sequence>
<evidence type="ECO:0000259" key="6">
    <source>
        <dbReference type="Pfam" id="PF01420"/>
    </source>
</evidence>
<dbReference type="InterPro" id="IPR044946">
    <property type="entry name" value="Restrct_endonuc_typeI_TRD_sf"/>
</dbReference>
<evidence type="ECO:0000256" key="3">
    <source>
        <dbReference type="ARBA" id="ARBA00023125"/>
    </source>
</evidence>
<comment type="similarity">
    <text evidence="1">Belongs to the type-I restriction system S methylase family.</text>
</comment>
<keyword evidence="8" id="KW-1185">Reference proteome</keyword>
<keyword evidence="2" id="KW-0680">Restriction system</keyword>
<keyword evidence="3" id="KW-0238">DNA-binding</keyword>
<dbReference type="GO" id="GO:0009307">
    <property type="term" value="P:DNA restriction-modification system"/>
    <property type="evidence" value="ECO:0007669"/>
    <property type="project" value="UniProtKB-KW"/>
</dbReference>
<dbReference type="Pfam" id="PF01420">
    <property type="entry name" value="Methylase_S"/>
    <property type="match status" value="2"/>
</dbReference>
<dbReference type="Proteomes" id="UP000346198">
    <property type="component" value="Unassembled WGS sequence"/>
</dbReference>
<dbReference type="AlphaFoldDB" id="A0A6C2UFD1"/>
<dbReference type="CDD" id="cd17254">
    <property type="entry name" value="RMtype1_S_FclI-TRD1-CR1_like"/>
    <property type="match status" value="1"/>
</dbReference>